<reference evidence="3" key="1">
    <citation type="submission" date="2022-12" db="EMBL/GenBank/DDBJ databases">
        <title>Draft genome assemblies for two species of Escallonia (Escalloniales).</title>
        <authorList>
            <person name="Chanderbali A."/>
            <person name="Dervinis C."/>
            <person name="Anghel I."/>
            <person name="Soltis D."/>
            <person name="Soltis P."/>
            <person name="Zapata F."/>
        </authorList>
    </citation>
    <scope>NUCLEOTIDE SEQUENCE</scope>
    <source>
        <strain evidence="3">UCBG64.0493</strain>
        <tissue evidence="3">Leaf</tissue>
    </source>
</reference>
<gene>
    <name evidence="3" type="ORF">RJ639_010191</name>
</gene>
<accession>A0AA89ATL0</accession>
<keyword evidence="4" id="KW-1185">Reference proteome</keyword>
<protein>
    <submittedName>
        <fullName evidence="3">Uncharacterized protein</fullName>
    </submittedName>
</protein>
<sequence length="199" mass="21778">MRDLRSWIFSSSRDVKRVSAQEGKGGGYGRSRGGGRGRGMCQHSDDSGGDGGFSIIKASGCIYIFGLVADDCVPSRCVFIELTDDALIFTNLLNGTWVDKCSRSDIAIYQSPTTPLPSGIPTYTVEIVNECVNGCEIFGIHFSCGWFSSARLINPRIFKRLRYDDCVVNDGKPLVNGRILSFQYANTFPYPLSVSSVIC</sequence>
<dbReference type="PANTHER" id="PTHR33184">
    <property type="entry name" value="PROTEIN TAPETUM DETERMINANT 1-LIKE-RELATED"/>
    <property type="match status" value="1"/>
</dbReference>
<feature type="region of interest" description="Disordered" evidence="2">
    <location>
        <begin position="18"/>
        <end position="45"/>
    </location>
</feature>
<name>A0AA89ATL0_9ASTE</name>
<evidence type="ECO:0000313" key="4">
    <source>
        <dbReference type="Proteomes" id="UP001188597"/>
    </source>
</evidence>
<evidence type="ECO:0000313" key="3">
    <source>
        <dbReference type="EMBL" id="KAK3013843.1"/>
    </source>
</evidence>
<dbReference type="PANTHER" id="PTHR33184:SF67">
    <property type="entry name" value="PROTEIN TAPETUM DETERMINANT 1"/>
    <property type="match status" value="1"/>
</dbReference>
<dbReference type="InterPro" id="IPR040361">
    <property type="entry name" value="TPD1"/>
</dbReference>
<dbReference type="Proteomes" id="UP001188597">
    <property type="component" value="Unassembled WGS sequence"/>
</dbReference>
<comment type="caution">
    <text evidence="3">The sequence shown here is derived from an EMBL/GenBank/DDBJ whole genome shotgun (WGS) entry which is preliminary data.</text>
</comment>
<organism evidence="3 4">
    <name type="scientific">Escallonia herrerae</name>
    <dbReference type="NCBI Taxonomy" id="1293975"/>
    <lineage>
        <taxon>Eukaryota</taxon>
        <taxon>Viridiplantae</taxon>
        <taxon>Streptophyta</taxon>
        <taxon>Embryophyta</taxon>
        <taxon>Tracheophyta</taxon>
        <taxon>Spermatophyta</taxon>
        <taxon>Magnoliopsida</taxon>
        <taxon>eudicotyledons</taxon>
        <taxon>Gunneridae</taxon>
        <taxon>Pentapetalae</taxon>
        <taxon>asterids</taxon>
        <taxon>campanulids</taxon>
        <taxon>Escalloniales</taxon>
        <taxon>Escalloniaceae</taxon>
        <taxon>Escallonia</taxon>
    </lineage>
</organism>
<evidence type="ECO:0000256" key="1">
    <source>
        <dbReference type="ARBA" id="ARBA00022729"/>
    </source>
</evidence>
<evidence type="ECO:0000256" key="2">
    <source>
        <dbReference type="SAM" id="MobiDB-lite"/>
    </source>
</evidence>
<proteinExistence type="predicted"/>
<dbReference type="EMBL" id="JAVXUP010001264">
    <property type="protein sequence ID" value="KAK3013843.1"/>
    <property type="molecule type" value="Genomic_DNA"/>
</dbReference>
<dbReference type="Pfam" id="PF24068">
    <property type="entry name" value="TPD1_C"/>
    <property type="match status" value="1"/>
</dbReference>
<dbReference type="GO" id="GO:0001709">
    <property type="term" value="P:cell fate determination"/>
    <property type="evidence" value="ECO:0007669"/>
    <property type="project" value="TreeGrafter"/>
</dbReference>
<dbReference type="AlphaFoldDB" id="A0AA89ATL0"/>
<keyword evidence="1" id="KW-0732">Signal</keyword>
<feature type="compositionally biased region" description="Gly residues" evidence="2">
    <location>
        <begin position="23"/>
        <end position="38"/>
    </location>
</feature>